<protein>
    <submittedName>
        <fullName evidence="3">Uncharacterized protein</fullName>
    </submittedName>
</protein>
<accession>A0A9X2ZZ67</accession>
<feature type="transmembrane region" description="Helical" evidence="2">
    <location>
        <begin position="38"/>
        <end position="60"/>
    </location>
</feature>
<dbReference type="Proteomes" id="UP001141259">
    <property type="component" value="Unassembled WGS sequence"/>
</dbReference>
<evidence type="ECO:0000256" key="2">
    <source>
        <dbReference type="SAM" id="Phobius"/>
    </source>
</evidence>
<gene>
    <name evidence="3" type="ORF">NZH93_01890</name>
</gene>
<evidence type="ECO:0000313" key="4">
    <source>
        <dbReference type="Proteomes" id="UP001141259"/>
    </source>
</evidence>
<keyword evidence="2" id="KW-0472">Membrane</keyword>
<keyword evidence="2" id="KW-1133">Transmembrane helix</keyword>
<sequence length="248" mass="25727">MSDVHPPFLQDNVVDELPPTSTGDPVPRVVRGRSSGRTAVVVVGALLLVLGSALSGAGSLGRWADASLRDADGFLGTGSKPFHTSGYALSFGAVDMRWTKAGLPVGQDWLGVVELEVDQDVFVGIGAADDVADYLSGVDHDVVRPNGSEFRYRHQDGGPVPSEPAARPIWVAYGIGSLAWQAEEGKWTVVVLNHDGSRTVDTALSARATVPALGPVATTALHGGALVLLLGAVTLAVTAPPPSRRAPE</sequence>
<dbReference type="RefSeq" id="WP_259621100.1">
    <property type="nucleotide sequence ID" value="NZ_JANYMP010000001.1"/>
</dbReference>
<keyword evidence="2" id="KW-0812">Transmembrane</keyword>
<evidence type="ECO:0000256" key="1">
    <source>
        <dbReference type="SAM" id="MobiDB-lite"/>
    </source>
</evidence>
<dbReference type="AlphaFoldDB" id="A0A9X2ZZ67"/>
<reference evidence="3" key="1">
    <citation type="submission" date="2022-08" db="EMBL/GenBank/DDBJ databases">
        <authorList>
            <person name="Tistechok S."/>
            <person name="Samborskyy M."/>
            <person name="Roman I."/>
        </authorList>
    </citation>
    <scope>NUCLEOTIDE SEQUENCE</scope>
    <source>
        <strain evidence="3">DSM 103496</strain>
    </source>
</reference>
<name>A0A9X2ZZ67_9PSEU</name>
<feature type="region of interest" description="Disordered" evidence="1">
    <location>
        <begin position="1"/>
        <end position="25"/>
    </location>
</feature>
<organism evidence="3 4">
    <name type="scientific">Umezawaea endophytica</name>
    <dbReference type="NCBI Taxonomy" id="1654476"/>
    <lineage>
        <taxon>Bacteria</taxon>
        <taxon>Bacillati</taxon>
        <taxon>Actinomycetota</taxon>
        <taxon>Actinomycetes</taxon>
        <taxon>Pseudonocardiales</taxon>
        <taxon>Pseudonocardiaceae</taxon>
        <taxon>Umezawaea</taxon>
    </lineage>
</organism>
<dbReference type="EMBL" id="JANYMP010000001">
    <property type="protein sequence ID" value="MCS7475588.1"/>
    <property type="molecule type" value="Genomic_DNA"/>
</dbReference>
<evidence type="ECO:0000313" key="3">
    <source>
        <dbReference type="EMBL" id="MCS7475588.1"/>
    </source>
</evidence>
<proteinExistence type="predicted"/>
<comment type="caution">
    <text evidence="3">The sequence shown here is derived from an EMBL/GenBank/DDBJ whole genome shotgun (WGS) entry which is preliminary data.</text>
</comment>
<keyword evidence="4" id="KW-1185">Reference proteome</keyword>